<evidence type="ECO:0000256" key="6">
    <source>
        <dbReference type="ARBA" id="ARBA00022679"/>
    </source>
</evidence>
<evidence type="ECO:0000256" key="4">
    <source>
        <dbReference type="ARBA" id="ARBA00012681"/>
    </source>
</evidence>
<dbReference type="EMBL" id="JNOC01000017">
    <property type="protein sequence ID" value="KPH56217.1"/>
    <property type="molecule type" value="Genomic_DNA"/>
</dbReference>
<dbReference type="PANTHER" id="PTHR10314">
    <property type="entry name" value="CYSTATHIONINE BETA-SYNTHASE"/>
    <property type="match status" value="1"/>
</dbReference>
<comment type="catalytic activity">
    <reaction evidence="9 11">
        <text>O-acetyl-L-serine + hydrogen sulfide = L-cysteine + acetate</text>
        <dbReference type="Rhea" id="RHEA:14829"/>
        <dbReference type="ChEBI" id="CHEBI:29919"/>
        <dbReference type="ChEBI" id="CHEBI:30089"/>
        <dbReference type="ChEBI" id="CHEBI:35235"/>
        <dbReference type="ChEBI" id="CHEBI:58340"/>
        <dbReference type="EC" id="2.5.1.47"/>
    </reaction>
</comment>
<name>A0A0N1E9I0_9HELI</name>
<keyword evidence="6 11" id="KW-0808">Transferase</keyword>
<evidence type="ECO:0000256" key="3">
    <source>
        <dbReference type="ARBA" id="ARBA00007103"/>
    </source>
</evidence>
<dbReference type="GO" id="GO:0005737">
    <property type="term" value="C:cytoplasm"/>
    <property type="evidence" value="ECO:0007669"/>
    <property type="project" value="UniProtKB-ARBA"/>
</dbReference>
<feature type="modified residue" description="N6-(pyridoxal phosphate)lysine" evidence="10">
    <location>
        <position position="44"/>
    </location>
</feature>
<keyword evidence="7 10" id="KW-0663">Pyridoxal phosphate</keyword>
<dbReference type="GO" id="GO:0006535">
    <property type="term" value="P:cysteine biosynthetic process from serine"/>
    <property type="evidence" value="ECO:0007669"/>
    <property type="project" value="UniProtKB-UniRule"/>
</dbReference>
<evidence type="ECO:0000256" key="1">
    <source>
        <dbReference type="ARBA" id="ARBA00001933"/>
    </source>
</evidence>
<evidence type="ECO:0000313" key="13">
    <source>
        <dbReference type="EMBL" id="KPH56217.1"/>
    </source>
</evidence>
<evidence type="ECO:0000256" key="8">
    <source>
        <dbReference type="ARBA" id="ARBA00023192"/>
    </source>
</evidence>
<dbReference type="STRING" id="35818.HPU229336_09555"/>
<feature type="domain" description="Tryptophan synthase beta chain-like PALP" evidence="12">
    <location>
        <begin position="7"/>
        <end position="292"/>
    </location>
</feature>
<proteinExistence type="inferred from homology"/>
<evidence type="ECO:0000313" key="14">
    <source>
        <dbReference type="Proteomes" id="UP000037997"/>
    </source>
</evidence>
<dbReference type="UniPathway" id="UPA00136">
    <property type="reaction ID" value="UER00200"/>
</dbReference>
<dbReference type="NCBIfam" id="TIGR01136">
    <property type="entry name" value="cysKM"/>
    <property type="match status" value="1"/>
</dbReference>
<evidence type="ECO:0000256" key="5">
    <source>
        <dbReference type="ARBA" id="ARBA00022605"/>
    </source>
</evidence>
<evidence type="ECO:0000256" key="10">
    <source>
        <dbReference type="PIRSR" id="PIRSR605856-51"/>
    </source>
</evidence>
<evidence type="ECO:0000256" key="2">
    <source>
        <dbReference type="ARBA" id="ARBA00004962"/>
    </source>
</evidence>
<organism evidence="13 14">
    <name type="scientific">Helicobacter pullorum</name>
    <dbReference type="NCBI Taxonomy" id="35818"/>
    <lineage>
        <taxon>Bacteria</taxon>
        <taxon>Pseudomonadati</taxon>
        <taxon>Campylobacterota</taxon>
        <taxon>Epsilonproteobacteria</taxon>
        <taxon>Campylobacterales</taxon>
        <taxon>Helicobacteraceae</taxon>
        <taxon>Helicobacter</taxon>
    </lineage>
</organism>
<dbReference type="CDD" id="cd01561">
    <property type="entry name" value="CBS_like"/>
    <property type="match status" value="1"/>
</dbReference>
<dbReference type="PATRIC" id="fig|35818.11.peg.802"/>
<keyword evidence="5 11" id="KW-0028">Amino-acid biosynthesis</keyword>
<gene>
    <name evidence="13" type="ORF">HPU229334_04040</name>
</gene>
<comment type="pathway">
    <text evidence="2">Amino-acid biosynthesis; L-cysteine biosynthesis; L-cysteine from L-serine: step 2/2.</text>
</comment>
<dbReference type="Pfam" id="PF00291">
    <property type="entry name" value="PALP"/>
    <property type="match status" value="1"/>
</dbReference>
<dbReference type="EC" id="2.5.1.47" evidence="4 11"/>
<evidence type="ECO:0000256" key="9">
    <source>
        <dbReference type="ARBA" id="ARBA00047931"/>
    </source>
</evidence>
<comment type="cofactor">
    <cofactor evidence="1 10 11">
        <name>pyridoxal 5'-phosphate</name>
        <dbReference type="ChEBI" id="CHEBI:597326"/>
    </cofactor>
</comment>
<dbReference type="InterPro" id="IPR036052">
    <property type="entry name" value="TrpB-like_PALP_sf"/>
</dbReference>
<dbReference type="NCBIfam" id="TIGR01139">
    <property type="entry name" value="cysK"/>
    <property type="match status" value="1"/>
</dbReference>
<reference evidence="13 14" key="1">
    <citation type="submission" date="2014-06" db="EMBL/GenBank/DDBJ databases">
        <title>Helicobacter pullorum isolates in fresh chicken meat - phenotypic and genotypic features.</title>
        <authorList>
            <person name="Borges V."/>
            <person name="Santos A."/>
            <person name="Correia C.B."/>
            <person name="Saraiva M."/>
            <person name="Menard A."/>
            <person name="Vieira L."/>
            <person name="Sampaio D.A."/>
            <person name="Gomes J.P."/>
            <person name="Oleastro M."/>
        </authorList>
    </citation>
    <scope>NUCLEOTIDE SEQUENCE [LARGE SCALE GENOMIC DNA]</scope>
    <source>
        <strain evidence="13 14">229334/12</strain>
    </source>
</reference>
<dbReference type="InterPro" id="IPR001216">
    <property type="entry name" value="P-phosphate_BS"/>
</dbReference>
<dbReference type="GO" id="GO:0004124">
    <property type="term" value="F:cysteine synthase activity"/>
    <property type="evidence" value="ECO:0007669"/>
    <property type="project" value="UniProtKB-UniRule"/>
</dbReference>
<dbReference type="PROSITE" id="PS00901">
    <property type="entry name" value="CYS_SYNTHASE"/>
    <property type="match status" value="1"/>
</dbReference>
<dbReference type="Proteomes" id="UP000037997">
    <property type="component" value="Unassembled WGS sequence"/>
</dbReference>
<comment type="similarity">
    <text evidence="3 11">Belongs to the cysteine synthase/cystathionine beta-synthase family.</text>
</comment>
<dbReference type="InterPro" id="IPR050214">
    <property type="entry name" value="Cys_Synth/Cystath_Beta-Synth"/>
</dbReference>
<protein>
    <recommendedName>
        <fullName evidence="4 11">Cysteine synthase</fullName>
        <ecNumber evidence="4 11">2.5.1.47</ecNumber>
    </recommendedName>
</protein>
<sequence>MKVAHCITEIIGNTPLLFLNHLSKESGANIYAKCEFLNPSGSIKDRIALNMIESALKEGKINANTTLIEPTSGNTGIGLASICAAKGIKLILTMPESMSIERRKLLSAFGAKLELTPATQGMKGAVNRALELQKEIPNSLVLQQFQNPANPEIHRKTTALEIWEAMEGKIDIFVSAVGTGGSLSGIGAVLKAKNPNIKVIAVEPINSPVLSGGNPGPHKIQGIGAGFIPETLDTSLIDEILQVDAELAAEESRKIAKNEGVLVGISSGANLWGARQMAKQYPNANIVTILCDTGERYLSTDLYSTAQ</sequence>
<dbReference type="RefSeq" id="WP_054197782.1">
    <property type="nucleotide sequence ID" value="NZ_JNOC01000017.1"/>
</dbReference>
<comment type="caution">
    <text evidence="13">The sequence shown here is derived from an EMBL/GenBank/DDBJ whole genome shotgun (WGS) entry which is preliminary data.</text>
</comment>
<dbReference type="InterPro" id="IPR001926">
    <property type="entry name" value="TrpB-like_PALP"/>
</dbReference>
<dbReference type="InterPro" id="IPR005856">
    <property type="entry name" value="Cys_synth"/>
</dbReference>
<dbReference type="InterPro" id="IPR005859">
    <property type="entry name" value="CysK"/>
</dbReference>
<evidence type="ECO:0000256" key="11">
    <source>
        <dbReference type="RuleBase" id="RU003985"/>
    </source>
</evidence>
<dbReference type="AlphaFoldDB" id="A0A0N1E9I0"/>
<accession>A0A0N1E9I0</accession>
<dbReference type="SUPFAM" id="SSF53686">
    <property type="entry name" value="Tryptophan synthase beta subunit-like PLP-dependent enzymes"/>
    <property type="match status" value="1"/>
</dbReference>
<evidence type="ECO:0000259" key="12">
    <source>
        <dbReference type="Pfam" id="PF00291"/>
    </source>
</evidence>
<dbReference type="Gene3D" id="3.40.50.1100">
    <property type="match status" value="2"/>
</dbReference>
<dbReference type="FunFam" id="3.40.50.1100:FF:000067">
    <property type="entry name" value="Cysteine synthase"/>
    <property type="match status" value="1"/>
</dbReference>
<evidence type="ECO:0000256" key="7">
    <source>
        <dbReference type="ARBA" id="ARBA00022898"/>
    </source>
</evidence>
<keyword evidence="8 11" id="KW-0198">Cysteine biosynthesis</keyword>